<dbReference type="Gene3D" id="3.40.640.10">
    <property type="entry name" value="Type I PLP-dependent aspartate aminotransferase-like (Major domain)"/>
    <property type="match status" value="1"/>
</dbReference>
<dbReference type="InterPro" id="IPR015421">
    <property type="entry name" value="PyrdxlP-dep_Trfase_major"/>
</dbReference>
<dbReference type="Pfam" id="PF01041">
    <property type="entry name" value="DegT_DnrJ_EryC1"/>
    <property type="match status" value="1"/>
</dbReference>
<evidence type="ECO:0000313" key="4">
    <source>
        <dbReference type="Proteomes" id="UP000184436"/>
    </source>
</evidence>
<sequence length="346" mass="39040">MIPLFKPYMPKQLPEMENILQSGQLAFGKWGQEFEQKLRDYIGVENLMTTCNFSTAIQIAVTAIDLEPGDEVIASPMSCLNSTMPLRAFGLNVVWADIDPKTGTLSPKSVEEHITEKTRLIFHNHFCGYIGYVDEINAIGKKHGIPIFDDCVEAFGSKYKGHVAGNLGTDISIFSFQTVRLPNTIDGGAIIFKDRQLYDKALIVRDQGIRRNIFRDADGEISPNCDIYMRGFAGTMSDVNSYIGCLQMEALPELLVKQKSNAVRWQEKGIFCSLLRDEVEPNFWIYGMLVDNKRKLLRQYKANGFGCSGVHLPNSCYSVFGDQGQFPGIMEFHNRFLAIPCGWWME</sequence>
<accession>A0A1M5G2P8</accession>
<dbReference type="InterPro" id="IPR015424">
    <property type="entry name" value="PyrdxlP-dep_Trfase"/>
</dbReference>
<name>A0A1M5G2P8_9BACE</name>
<dbReference type="InterPro" id="IPR000653">
    <property type="entry name" value="DegT/StrS_aminotransferase"/>
</dbReference>
<dbReference type="GO" id="GO:0030170">
    <property type="term" value="F:pyridoxal phosphate binding"/>
    <property type="evidence" value="ECO:0007669"/>
    <property type="project" value="TreeGrafter"/>
</dbReference>
<protein>
    <submittedName>
        <fullName evidence="3">dTDP-4-amino-4,6-dideoxygalactose transaminase</fullName>
    </submittedName>
</protein>
<proteinExistence type="inferred from homology"/>
<dbReference type="EMBL" id="FQVD01000054">
    <property type="protein sequence ID" value="SHF97721.1"/>
    <property type="molecule type" value="Genomic_DNA"/>
</dbReference>
<dbReference type="GO" id="GO:0000271">
    <property type="term" value="P:polysaccharide biosynthetic process"/>
    <property type="evidence" value="ECO:0007669"/>
    <property type="project" value="TreeGrafter"/>
</dbReference>
<dbReference type="STRING" id="871325.SAMN05444349_15413"/>
<keyword evidence="2" id="KW-0663">Pyridoxal phosphate</keyword>
<comment type="similarity">
    <text evidence="1 2">Belongs to the DegT/DnrJ/EryC1 family.</text>
</comment>
<reference evidence="3 4" key="1">
    <citation type="submission" date="2016-11" db="EMBL/GenBank/DDBJ databases">
        <authorList>
            <person name="Jaros S."/>
            <person name="Januszkiewicz K."/>
            <person name="Wedrychowicz H."/>
        </authorList>
    </citation>
    <scope>NUCLEOTIDE SEQUENCE [LARGE SCALE GENOMIC DNA]</scope>
    <source>
        <strain evidence="3 4">DSM 26883</strain>
    </source>
</reference>
<dbReference type="OrthoDB" id="9810913at2"/>
<dbReference type="PANTHER" id="PTHR30244:SF34">
    <property type="entry name" value="DTDP-4-AMINO-4,6-DIDEOXYGALACTOSE TRANSAMINASE"/>
    <property type="match status" value="1"/>
</dbReference>
<dbReference type="GO" id="GO:0008483">
    <property type="term" value="F:transaminase activity"/>
    <property type="evidence" value="ECO:0007669"/>
    <property type="project" value="TreeGrafter"/>
</dbReference>
<dbReference type="RefSeq" id="WP_025076344.1">
    <property type="nucleotide sequence ID" value="NZ_SSTN01000030.1"/>
</dbReference>
<dbReference type="AlphaFoldDB" id="A0A1M5G2P8"/>
<evidence type="ECO:0000313" key="3">
    <source>
        <dbReference type="EMBL" id="SHF97721.1"/>
    </source>
</evidence>
<evidence type="ECO:0000256" key="2">
    <source>
        <dbReference type="RuleBase" id="RU004508"/>
    </source>
</evidence>
<dbReference type="PANTHER" id="PTHR30244">
    <property type="entry name" value="TRANSAMINASE"/>
    <property type="match status" value="1"/>
</dbReference>
<gene>
    <name evidence="3" type="ORF">SAMN05444349_15413</name>
</gene>
<dbReference type="Proteomes" id="UP000184436">
    <property type="component" value="Unassembled WGS sequence"/>
</dbReference>
<dbReference type="Gene3D" id="3.90.1150.10">
    <property type="entry name" value="Aspartate Aminotransferase, domain 1"/>
    <property type="match status" value="1"/>
</dbReference>
<evidence type="ECO:0000256" key="1">
    <source>
        <dbReference type="ARBA" id="ARBA00037999"/>
    </source>
</evidence>
<dbReference type="InterPro" id="IPR015422">
    <property type="entry name" value="PyrdxlP-dep_Trfase_small"/>
</dbReference>
<keyword evidence="4" id="KW-1185">Reference proteome</keyword>
<organism evidence="3 4">
    <name type="scientific">Bacteroides faecichinchillae</name>
    <dbReference type="NCBI Taxonomy" id="871325"/>
    <lineage>
        <taxon>Bacteria</taxon>
        <taxon>Pseudomonadati</taxon>
        <taxon>Bacteroidota</taxon>
        <taxon>Bacteroidia</taxon>
        <taxon>Bacteroidales</taxon>
        <taxon>Bacteroidaceae</taxon>
        <taxon>Bacteroides</taxon>
    </lineage>
</organism>
<dbReference type="SUPFAM" id="SSF53383">
    <property type="entry name" value="PLP-dependent transferases"/>
    <property type="match status" value="1"/>
</dbReference>